<feature type="compositionally biased region" description="Basic and acidic residues" evidence="1">
    <location>
        <begin position="89"/>
        <end position="99"/>
    </location>
</feature>
<feature type="region of interest" description="Disordered" evidence="1">
    <location>
        <begin position="385"/>
        <end position="419"/>
    </location>
</feature>
<name>A0AA39GPT0_SARSR</name>
<keyword evidence="2" id="KW-0472">Membrane</keyword>
<accession>A0AA39GPT0</accession>
<dbReference type="AlphaFoldDB" id="A0AA39GPT0"/>
<feature type="region of interest" description="Disordered" evidence="1">
    <location>
        <begin position="156"/>
        <end position="216"/>
    </location>
</feature>
<feature type="transmembrane region" description="Helical" evidence="2">
    <location>
        <begin position="631"/>
        <end position="653"/>
    </location>
</feature>
<evidence type="ECO:0000256" key="1">
    <source>
        <dbReference type="SAM" id="MobiDB-lite"/>
    </source>
</evidence>
<keyword evidence="2" id="KW-0812">Transmembrane</keyword>
<protein>
    <submittedName>
        <fullName evidence="3">Uncharacterized protein</fullName>
    </submittedName>
</protein>
<keyword evidence="4" id="KW-1185">Reference proteome</keyword>
<dbReference type="EMBL" id="JAPDFR010000001">
    <property type="protein sequence ID" value="KAK0391335.1"/>
    <property type="molecule type" value="Genomic_DNA"/>
</dbReference>
<feature type="compositionally biased region" description="Basic and acidic residues" evidence="1">
    <location>
        <begin position="163"/>
        <end position="172"/>
    </location>
</feature>
<keyword evidence="2" id="KW-1133">Transmembrane helix</keyword>
<feature type="region of interest" description="Disordered" evidence="1">
    <location>
        <begin position="437"/>
        <end position="457"/>
    </location>
</feature>
<feature type="compositionally biased region" description="Basic and acidic residues" evidence="1">
    <location>
        <begin position="441"/>
        <end position="450"/>
    </location>
</feature>
<feature type="compositionally biased region" description="Basic and acidic residues" evidence="1">
    <location>
        <begin position="200"/>
        <end position="216"/>
    </location>
</feature>
<feature type="region of interest" description="Disordered" evidence="1">
    <location>
        <begin position="68"/>
        <end position="112"/>
    </location>
</feature>
<feature type="region of interest" description="Disordered" evidence="1">
    <location>
        <begin position="231"/>
        <end position="282"/>
    </location>
</feature>
<feature type="region of interest" description="Disordered" evidence="1">
    <location>
        <begin position="1"/>
        <end position="46"/>
    </location>
</feature>
<evidence type="ECO:0000256" key="2">
    <source>
        <dbReference type="SAM" id="Phobius"/>
    </source>
</evidence>
<evidence type="ECO:0000313" key="4">
    <source>
        <dbReference type="Proteomes" id="UP001175261"/>
    </source>
</evidence>
<dbReference type="Proteomes" id="UP001175261">
    <property type="component" value="Unassembled WGS sequence"/>
</dbReference>
<evidence type="ECO:0000313" key="3">
    <source>
        <dbReference type="EMBL" id="KAK0391335.1"/>
    </source>
</evidence>
<feature type="compositionally biased region" description="Basic and acidic residues" evidence="1">
    <location>
        <begin position="1"/>
        <end position="13"/>
    </location>
</feature>
<organism evidence="3 4">
    <name type="scientific">Sarocladium strictum</name>
    <name type="common">Black bundle disease fungus</name>
    <name type="synonym">Acremonium strictum</name>
    <dbReference type="NCBI Taxonomy" id="5046"/>
    <lineage>
        <taxon>Eukaryota</taxon>
        <taxon>Fungi</taxon>
        <taxon>Dikarya</taxon>
        <taxon>Ascomycota</taxon>
        <taxon>Pezizomycotina</taxon>
        <taxon>Sordariomycetes</taxon>
        <taxon>Hypocreomycetidae</taxon>
        <taxon>Hypocreales</taxon>
        <taxon>Sarocladiaceae</taxon>
        <taxon>Sarocladium</taxon>
    </lineage>
</organism>
<sequence>MRWPFRRAERTVDDVDNDANLQDKRSPVPLLFEPDEFPADLTPQPDELFVHGDFPDQVLFRDERFPGKTFAQDKQSVDDDSQDRSSGQDQKEQDDRGRSETPLLFEPEDFPAISMPKPTELFVHGNFPDKVLFRDDQFPGKVFIYASRLEEDRRKPWHTRPALKGEETKAEETVTNNALEASEPSRKDEATTNNALEASEPSRKDEATVQEHHAPAVDKKRWSWSWSWWPAASDESDEDGCANKSEVTTKHDDGSAHDAESRQHVIDPSQPSRINPPADSEYSTMRIALDRRIRLEPPDDSEYSKKRPSLDIQVPIKASDDSAYLQREIEEYSVTDEVFLDLDLGDVCAVNFTYDQEEVTRSPSAEPFSAQGVVDFQTNIVSAGTLSDKSEPDEQAQELPSLKTEPEEQAQEELLPKPEPFSARDAVEFQTNIASVGTLSDKSEPDKQAHEVPLPKPEPLMEDLAWYYISTTEARRDEQVQQFCDAVSCVRQDLDEEQVESLLGPQEADPGPWSAAESANFLPMEPQDLLHDTPVNEPDSKADAGHAVVQIWEVVKSSIPEPLPLCENCKTTSWSASSYLGSFVNIPDLDLTHCETFCQGLTGCVMVFYFFRPDMLPRIIKRTFRPMISPYMVYQWTWLRLILGFILLLGFWIHGLPDGLLEPVCNLSEKPERWPQIWYYPDSAWPLFAPKNGNMERERRW</sequence>
<gene>
    <name evidence="3" type="ORF">NLU13_0836</name>
</gene>
<comment type="caution">
    <text evidence="3">The sequence shown here is derived from an EMBL/GenBank/DDBJ whole genome shotgun (WGS) entry which is preliminary data.</text>
</comment>
<reference evidence="3" key="1">
    <citation type="submission" date="2022-10" db="EMBL/GenBank/DDBJ databases">
        <title>Determination and structural analysis of whole genome sequence of Sarocladium strictum F4-1.</title>
        <authorList>
            <person name="Hu L."/>
            <person name="Jiang Y."/>
        </authorList>
    </citation>
    <scope>NUCLEOTIDE SEQUENCE</scope>
    <source>
        <strain evidence="3">F4-1</strain>
    </source>
</reference>
<feature type="compositionally biased region" description="Basic and acidic residues" evidence="1">
    <location>
        <begin position="247"/>
        <end position="265"/>
    </location>
</feature>
<proteinExistence type="predicted"/>